<name>A0A916RND8_9BACI</name>
<dbReference type="Proteomes" id="UP000613512">
    <property type="component" value="Unassembled WGS sequence"/>
</dbReference>
<protein>
    <submittedName>
        <fullName evidence="1">Uncharacterized protein</fullName>
    </submittedName>
</protein>
<dbReference type="AlphaFoldDB" id="A0A916RND8"/>
<gene>
    <name evidence="1" type="ORF">GCM10008025_00580</name>
</gene>
<proteinExistence type="predicted"/>
<accession>A0A916RND8</accession>
<reference evidence="1" key="2">
    <citation type="submission" date="2020-09" db="EMBL/GenBank/DDBJ databases">
        <authorList>
            <person name="Sun Q."/>
            <person name="Zhou Y."/>
        </authorList>
    </citation>
    <scope>NUCLEOTIDE SEQUENCE</scope>
    <source>
        <strain evidence="1">CGMCC 1.12408</strain>
    </source>
</reference>
<evidence type="ECO:0000313" key="2">
    <source>
        <dbReference type="Proteomes" id="UP000613512"/>
    </source>
</evidence>
<evidence type="ECO:0000313" key="1">
    <source>
        <dbReference type="EMBL" id="GGA60440.1"/>
    </source>
</evidence>
<comment type="caution">
    <text evidence="1">The sequence shown here is derived from an EMBL/GenBank/DDBJ whole genome shotgun (WGS) entry which is preliminary data.</text>
</comment>
<reference evidence="1" key="1">
    <citation type="journal article" date="2014" name="Int. J. Syst. Evol. Microbiol.">
        <title>Complete genome sequence of Corynebacterium casei LMG S-19264T (=DSM 44701T), isolated from a smear-ripened cheese.</title>
        <authorList>
            <consortium name="US DOE Joint Genome Institute (JGI-PGF)"/>
            <person name="Walter F."/>
            <person name="Albersmeier A."/>
            <person name="Kalinowski J."/>
            <person name="Ruckert C."/>
        </authorList>
    </citation>
    <scope>NUCLEOTIDE SEQUENCE</scope>
    <source>
        <strain evidence="1">CGMCC 1.12408</strain>
    </source>
</reference>
<sequence>MKDLWLEDKDNATVLRSVKEKDVVIVENLLGVKLLANTTHY</sequence>
<dbReference type="EMBL" id="BMEY01000001">
    <property type="protein sequence ID" value="GGA60440.1"/>
    <property type="molecule type" value="Genomic_DNA"/>
</dbReference>
<organism evidence="1 2">
    <name type="scientific">Ornithinibacillus halotolerans</name>
    <dbReference type="NCBI Taxonomy" id="1274357"/>
    <lineage>
        <taxon>Bacteria</taxon>
        <taxon>Bacillati</taxon>
        <taxon>Bacillota</taxon>
        <taxon>Bacilli</taxon>
        <taxon>Bacillales</taxon>
        <taxon>Bacillaceae</taxon>
        <taxon>Ornithinibacillus</taxon>
    </lineage>
</organism>
<dbReference type="RefSeq" id="WP_268237902.1">
    <property type="nucleotide sequence ID" value="NZ_BMEY01000001.1"/>
</dbReference>
<keyword evidence="2" id="KW-1185">Reference proteome</keyword>